<dbReference type="RefSeq" id="WP_173578726.1">
    <property type="nucleotide sequence ID" value="NZ_WOSW01000070.1"/>
</dbReference>
<keyword evidence="2" id="KW-1185">Reference proteome</keyword>
<name>A0ABX0KGK3_9PROT</name>
<evidence type="ECO:0000313" key="1">
    <source>
        <dbReference type="EMBL" id="NHO34304.1"/>
    </source>
</evidence>
<proteinExistence type="predicted"/>
<protein>
    <submittedName>
        <fullName evidence="1">Uncharacterized protein</fullName>
    </submittedName>
</protein>
<accession>A0ABX0KGK3</accession>
<evidence type="ECO:0000313" key="2">
    <source>
        <dbReference type="Proteomes" id="UP000615326"/>
    </source>
</evidence>
<dbReference type="Proteomes" id="UP000615326">
    <property type="component" value="Unassembled WGS sequence"/>
</dbReference>
<sequence>MVYSLNVSGYPWPVIFSALYLADQAGHIKKLNVSPETMQRYQTDNSAIVRTEELGFDAGAETARRALRLWRSLTDTVLDKAVSLLSECGHRIPFGPILFILRRSRDMLPEIEAIWRLYALDREGLADVINQARENADSYKEKIKIFLPDWNMAPKIASEMRTLAAKCEWDDIVEWIDWCMKQDEKNTLFTRSIMSLTGKI</sequence>
<reference evidence="1 2" key="1">
    <citation type="journal article" date="2020" name="Int. J. Syst. Evol. Microbiol.">
        <title>Novel acetic acid bacteria from cider fermentations: Acetobacter conturbans sp. nov. and Acetobacter fallax sp. nov.</title>
        <authorList>
            <person name="Sombolestani A.S."/>
            <person name="Cleenwerck I."/>
            <person name="Cnockaert M."/>
            <person name="Borremans W."/>
            <person name="Wieme A.D."/>
            <person name="De Vuyst L."/>
            <person name="Vandamme P."/>
        </authorList>
    </citation>
    <scope>NUCLEOTIDE SEQUENCE [LARGE SCALE GENOMIC DNA]</scope>
    <source>
        <strain evidence="1 2">LMG 1637</strain>
    </source>
</reference>
<comment type="caution">
    <text evidence="1">The sequence shown here is derived from an EMBL/GenBank/DDBJ whole genome shotgun (WGS) entry which is preliminary data.</text>
</comment>
<organism evidence="1 2">
    <name type="scientific">Acetobacter fallax</name>
    <dbReference type="NCBI Taxonomy" id="1737473"/>
    <lineage>
        <taxon>Bacteria</taxon>
        <taxon>Pseudomonadati</taxon>
        <taxon>Pseudomonadota</taxon>
        <taxon>Alphaproteobacteria</taxon>
        <taxon>Acetobacterales</taxon>
        <taxon>Acetobacteraceae</taxon>
        <taxon>Acetobacter</taxon>
    </lineage>
</organism>
<gene>
    <name evidence="1" type="ORF">GOB84_17590</name>
</gene>
<dbReference type="EMBL" id="WOSW01000070">
    <property type="protein sequence ID" value="NHO34304.1"/>
    <property type="molecule type" value="Genomic_DNA"/>
</dbReference>